<dbReference type="Proteomes" id="UP000266568">
    <property type="component" value="Unassembled WGS sequence"/>
</dbReference>
<dbReference type="InterPro" id="IPR014729">
    <property type="entry name" value="Rossmann-like_a/b/a_fold"/>
</dbReference>
<sequence length="153" mass="16384">MSKQERFSGGAPFHHVAVLADNSEHALHALRHAVQMATLFNARLDVALIENGSPGSGEALDLFGHNAADRLALKQALIARITNRAGVQARPTILDGHTSKAILEFVRDRGCDLLVIGATTAHSIYDQLWGSRSEQIARDGICSVLVVRSAPNG</sequence>
<feature type="domain" description="UspA" evidence="2">
    <location>
        <begin position="13"/>
        <end position="148"/>
    </location>
</feature>
<dbReference type="PANTHER" id="PTHR46268:SF15">
    <property type="entry name" value="UNIVERSAL STRESS PROTEIN HP_0031"/>
    <property type="match status" value="1"/>
</dbReference>
<dbReference type="AlphaFoldDB" id="A0A397PCL3"/>
<evidence type="ECO:0000313" key="3">
    <source>
        <dbReference type="EMBL" id="RIA46708.1"/>
    </source>
</evidence>
<dbReference type="PRINTS" id="PR01438">
    <property type="entry name" value="UNVRSLSTRESS"/>
</dbReference>
<dbReference type="Pfam" id="PF00582">
    <property type="entry name" value="Usp"/>
    <property type="match status" value="1"/>
</dbReference>
<organism evidence="3 4">
    <name type="scientific">Hephaestia caeni</name>
    <dbReference type="NCBI Taxonomy" id="645617"/>
    <lineage>
        <taxon>Bacteria</taxon>
        <taxon>Pseudomonadati</taxon>
        <taxon>Pseudomonadota</taxon>
        <taxon>Alphaproteobacteria</taxon>
        <taxon>Sphingomonadales</taxon>
        <taxon>Sphingomonadaceae</taxon>
        <taxon>Hephaestia</taxon>
    </lineage>
</organism>
<gene>
    <name evidence="3" type="ORF">DFR49_1261</name>
</gene>
<dbReference type="PANTHER" id="PTHR46268">
    <property type="entry name" value="STRESS RESPONSE PROTEIN NHAX"/>
    <property type="match status" value="1"/>
</dbReference>
<reference evidence="3 4" key="1">
    <citation type="submission" date="2018-08" db="EMBL/GenBank/DDBJ databases">
        <title>Genomic Encyclopedia of Type Strains, Phase IV (KMG-IV): sequencing the most valuable type-strain genomes for metagenomic binning, comparative biology and taxonomic classification.</title>
        <authorList>
            <person name="Goeker M."/>
        </authorList>
    </citation>
    <scope>NUCLEOTIDE SEQUENCE [LARGE SCALE GENOMIC DNA]</scope>
    <source>
        <strain evidence="3 4">DSM 25527</strain>
    </source>
</reference>
<protein>
    <submittedName>
        <fullName evidence="3">Nucleotide-binding universal stress UspA family protein</fullName>
    </submittedName>
</protein>
<comment type="similarity">
    <text evidence="1">Belongs to the universal stress protein A family.</text>
</comment>
<dbReference type="InterPro" id="IPR006015">
    <property type="entry name" value="Universal_stress_UspA"/>
</dbReference>
<evidence type="ECO:0000259" key="2">
    <source>
        <dbReference type="Pfam" id="PF00582"/>
    </source>
</evidence>
<name>A0A397PCL3_9SPHN</name>
<dbReference type="SUPFAM" id="SSF52402">
    <property type="entry name" value="Adenine nucleotide alpha hydrolases-like"/>
    <property type="match status" value="1"/>
</dbReference>
<comment type="caution">
    <text evidence="3">The sequence shown here is derived from an EMBL/GenBank/DDBJ whole genome shotgun (WGS) entry which is preliminary data.</text>
</comment>
<evidence type="ECO:0000256" key="1">
    <source>
        <dbReference type="ARBA" id="ARBA00008791"/>
    </source>
</evidence>
<proteinExistence type="inferred from homology"/>
<dbReference type="CDD" id="cd00293">
    <property type="entry name" value="USP-like"/>
    <property type="match status" value="1"/>
</dbReference>
<accession>A0A397PCL3</accession>
<dbReference type="EMBL" id="QXDC01000002">
    <property type="protein sequence ID" value="RIA46708.1"/>
    <property type="molecule type" value="Genomic_DNA"/>
</dbReference>
<dbReference type="Gene3D" id="3.40.50.620">
    <property type="entry name" value="HUPs"/>
    <property type="match status" value="1"/>
</dbReference>
<evidence type="ECO:0000313" key="4">
    <source>
        <dbReference type="Proteomes" id="UP000266568"/>
    </source>
</evidence>
<dbReference type="InterPro" id="IPR006016">
    <property type="entry name" value="UspA"/>
</dbReference>
<keyword evidence="4" id="KW-1185">Reference proteome</keyword>